<dbReference type="EC" id="2.7.1.25" evidence="5 13"/>
<dbReference type="eggNOG" id="COG0529">
    <property type="taxonomic scope" value="Bacteria"/>
</dbReference>
<evidence type="ECO:0000256" key="4">
    <source>
        <dbReference type="ARBA" id="ARBA00007008"/>
    </source>
</evidence>
<dbReference type="HAMAP" id="MF_00065">
    <property type="entry name" value="Adenylyl_sulf_kinase"/>
    <property type="match status" value="1"/>
</dbReference>
<organism evidence="16 17">
    <name type="scientific">Mucilaginibacter paludis DSM 18603</name>
    <dbReference type="NCBI Taxonomy" id="714943"/>
    <lineage>
        <taxon>Bacteria</taxon>
        <taxon>Pseudomonadati</taxon>
        <taxon>Bacteroidota</taxon>
        <taxon>Sphingobacteriia</taxon>
        <taxon>Sphingobacteriales</taxon>
        <taxon>Sphingobacteriaceae</taxon>
        <taxon>Mucilaginibacter</taxon>
    </lineage>
</organism>
<keyword evidence="8 13" id="KW-0418">Kinase</keyword>
<evidence type="ECO:0000256" key="14">
    <source>
        <dbReference type="RuleBase" id="RU004347"/>
    </source>
</evidence>
<protein>
    <recommendedName>
        <fullName evidence="5 13">Adenylyl-sulfate kinase</fullName>
        <ecNumber evidence="5 13">2.7.1.25</ecNumber>
    </recommendedName>
    <alternativeName>
        <fullName evidence="11 13">APS kinase</fullName>
    </alternativeName>
    <alternativeName>
        <fullName evidence="12 13">ATP adenosine-5'-phosphosulfate 3'-phosphotransferase</fullName>
    </alternativeName>
    <alternativeName>
        <fullName evidence="10 13">Adenosine-5'-phosphosulfate kinase</fullName>
    </alternativeName>
</protein>
<dbReference type="NCBIfam" id="NF003013">
    <property type="entry name" value="PRK03846.1"/>
    <property type="match status" value="1"/>
</dbReference>
<evidence type="ECO:0000256" key="11">
    <source>
        <dbReference type="ARBA" id="ARBA00031393"/>
    </source>
</evidence>
<dbReference type="NCBIfam" id="TIGR00455">
    <property type="entry name" value="apsK"/>
    <property type="match status" value="1"/>
</dbReference>
<comment type="function">
    <text evidence="2 13 14">Catalyzes the synthesis of activated sulfate.</text>
</comment>
<feature type="domain" description="APS kinase" evidence="15">
    <location>
        <begin position="33"/>
        <end position="182"/>
    </location>
</feature>
<evidence type="ECO:0000256" key="2">
    <source>
        <dbReference type="ARBA" id="ARBA00002632"/>
    </source>
</evidence>
<accession>H1Y2A7</accession>
<dbReference type="InterPro" id="IPR027417">
    <property type="entry name" value="P-loop_NTPase"/>
</dbReference>
<comment type="similarity">
    <text evidence="4 13 14">Belongs to the APS kinase family.</text>
</comment>
<dbReference type="RefSeq" id="WP_008508505.1">
    <property type="nucleotide sequence ID" value="NZ_CM001403.1"/>
</dbReference>
<dbReference type="SUPFAM" id="SSF52540">
    <property type="entry name" value="P-loop containing nucleoside triphosphate hydrolases"/>
    <property type="match status" value="1"/>
</dbReference>
<dbReference type="UniPathway" id="UPA00140">
    <property type="reaction ID" value="UER00205"/>
</dbReference>
<dbReference type="EMBL" id="CM001403">
    <property type="protein sequence ID" value="EHQ27887.1"/>
    <property type="molecule type" value="Genomic_DNA"/>
</dbReference>
<dbReference type="InterPro" id="IPR059117">
    <property type="entry name" value="APS_kinase_dom"/>
</dbReference>
<dbReference type="AlphaFoldDB" id="H1Y2A7"/>
<evidence type="ECO:0000256" key="1">
    <source>
        <dbReference type="ARBA" id="ARBA00001823"/>
    </source>
</evidence>
<comment type="pathway">
    <text evidence="3 13 14">Sulfur metabolism; hydrogen sulfide biosynthesis; sulfite from sulfate: step 2/3.</text>
</comment>
<dbReference type="GO" id="GO:0070814">
    <property type="term" value="P:hydrogen sulfide biosynthetic process"/>
    <property type="evidence" value="ECO:0007669"/>
    <property type="project" value="UniProtKB-UniRule"/>
</dbReference>
<dbReference type="Gene3D" id="3.40.50.300">
    <property type="entry name" value="P-loop containing nucleotide triphosphate hydrolases"/>
    <property type="match status" value="1"/>
</dbReference>
<reference evidence="16" key="1">
    <citation type="submission" date="2011-09" db="EMBL/GenBank/DDBJ databases">
        <title>The permanent draft genome of Mucilaginibacter paludis DSM 18603.</title>
        <authorList>
            <consortium name="US DOE Joint Genome Institute (JGI-PGF)"/>
            <person name="Lucas S."/>
            <person name="Han J."/>
            <person name="Lapidus A."/>
            <person name="Bruce D."/>
            <person name="Goodwin L."/>
            <person name="Pitluck S."/>
            <person name="Peters L."/>
            <person name="Kyrpides N."/>
            <person name="Mavromatis K."/>
            <person name="Ivanova N."/>
            <person name="Mikhailova N."/>
            <person name="Held B."/>
            <person name="Detter J.C."/>
            <person name="Tapia R."/>
            <person name="Han C."/>
            <person name="Land M."/>
            <person name="Hauser L."/>
            <person name="Markowitz V."/>
            <person name="Cheng J.-F."/>
            <person name="Hugenholtz P."/>
            <person name="Woyke T."/>
            <person name="Wu D."/>
            <person name="Tindall B."/>
            <person name="Brambilla E."/>
            <person name="Klenk H.-P."/>
            <person name="Eisen J.A."/>
        </authorList>
    </citation>
    <scope>NUCLEOTIDE SEQUENCE [LARGE SCALE GENOMIC DNA]</scope>
    <source>
        <strain evidence="16">DSM 18603</strain>
    </source>
</reference>
<evidence type="ECO:0000259" key="15">
    <source>
        <dbReference type="Pfam" id="PF01583"/>
    </source>
</evidence>
<evidence type="ECO:0000256" key="9">
    <source>
        <dbReference type="ARBA" id="ARBA00022840"/>
    </source>
</evidence>
<comment type="catalytic activity">
    <reaction evidence="1 13 14">
        <text>adenosine 5'-phosphosulfate + ATP = 3'-phosphoadenylyl sulfate + ADP + H(+)</text>
        <dbReference type="Rhea" id="RHEA:24152"/>
        <dbReference type="ChEBI" id="CHEBI:15378"/>
        <dbReference type="ChEBI" id="CHEBI:30616"/>
        <dbReference type="ChEBI" id="CHEBI:58243"/>
        <dbReference type="ChEBI" id="CHEBI:58339"/>
        <dbReference type="ChEBI" id="CHEBI:456216"/>
        <dbReference type="EC" id="2.7.1.25"/>
    </reaction>
</comment>
<dbReference type="Proteomes" id="UP000002774">
    <property type="component" value="Chromosome"/>
</dbReference>
<dbReference type="PANTHER" id="PTHR11055:SF1">
    <property type="entry name" value="PAPS SYNTHETASE, ISOFORM D"/>
    <property type="match status" value="1"/>
</dbReference>
<evidence type="ECO:0000256" key="3">
    <source>
        <dbReference type="ARBA" id="ARBA00004806"/>
    </source>
</evidence>
<keyword evidence="6 13" id="KW-0808">Transferase</keyword>
<keyword evidence="7 13" id="KW-0547">Nucleotide-binding</keyword>
<keyword evidence="17" id="KW-1185">Reference proteome</keyword>
<feature type="active site" description="Phosphoserine intermediate" evidence="13">
    <location>
        <position position="114"/>
    </location>
</feature>
<evidence type="ECO:0000313" key="17">
    <source>
        <dbReference type="Proteomes" id="UP000002774"/>
    </source>
</evidence>
<feature type="binding site" evidence="13">
    <location>
        <begin position="40"/>
        <end position="47"/>
    </location>
    <ligand>
        <name>ATP</name>
        <dbReference type="ChEBI" id="CHEBI:30616"/>
    </ligand>
</feature>
<evidence type="ECO:0000256" key="12">
    <source>
        <dbReference type="ARBA" id="ARBA00031464"/>
    </source>
</evidence>
<gene>
    <name evidence="13" type="primary">cysC</name>
    <name evidence="16" type="ORF">Mucpa_3789</name>
</gene>
<dbReference type="STRING" id="714943.Mucpa_3789"/>
<evidence type="ECO:0000256" key="5">
    <source>
        <dbReference type="ARBA" id="ARBA00012121"/>
    </source>
</evidence>
<keyword evidence="13" id="KW-0597">Phosphoprotein</keyword>
<dbReference type="GO" id="GO:0004020">
    <property type="term" value="F:adenylylsulfate kinase activity"/>
    <property type="evidence" value="ECO:0007669"/>
    <property type="project" value="UniProtKB-UniRule"/>
</dbReference>
<proteinExistence type="inferred from homology"/>
<dbReference type="PANTHER" id="PTHR11055">
    <property type="entry name" value="BIFUNCTIONAL 3'-PHOSPHOADENOSINE 5'-PHOSPHOSULFATE SYNTHASE"/>
    <property type="match status" value="1"/>
</dbReference>
<dbReference type="InterPro" id="IPR002891">
    <property type="entry name" value="APS"/>
</dbReference>
<dbReference type="CDD" id="cd02027">
    <property type="entry name" value="APSK"/>
    <property type="match status" value="1"/>
</dbReference>
<evidence type="ECO:0000256" key="8">
    <source>
        <dbReference type="ARBA" id="ARBA00022777"/>
    </source>
</evidence>
<dbReference type="Pfam" id="PF01583">
    <property type="entry name" value="APS_kinase"/>
    <property type="match status" value="1"/>
</dbReference>
<dbReference type="GO" id="GO:0005524">
    <property type="term" value="F:ATP binding"/>
    <property type="evidence" value="ECO:0007669"/>
    <property type="project" value="UniProtKB-UniRule"/>
</dbReference>
<evidence type="ECO:0000256" key="6">
    <source>
        <dbReference type="ARBA" id="ARBA00022679"/>
    </source>
</evidence>
<evidence type="ECO:0000313" key="16">
    <source>
        <dbReference type="EMBL" id="EHQ27887.1"/>
    </source>
</evidence>
<name>H1Y2A7_9SPHI</name>
<dbReference type="HOGENOM" id="CLU_046932_1_0_10"/>
<dbReference type="OrthoDB" id="9804504at2"/>
<evidence type="ECO:0000256" key="13">
    <source>
        <dbReference type="HAMAP-Rule" id="MF_00065"/>
    </source>
</evidence>
<dbReference type="GO" id="GO:0000103">
    <property type="term" value="P:sulfate assimilation"/>
    <property type="evidence" value="ECO:0007669"/>
    <property type="project" value="UniProtKB-UniRule"/>
</dbReference>
<keyword evidence="9 13" id="KW-0067">ATP-binding</keyword>
<evidence type="ECO:0000256" key="10">
    <source>
        <dbReference type="ARBA" id="ARBA00029724"/>
    </source>
</evidence>
<sequence length="220" mass="24832">MTEQEKPQNQANLFYQASKVTRRQRETVNQNAAFTIWFTGLSGAGKSTIATELDSWLFDNHYYSYVLDGDNTRIGINKDLSFSRADRGENIRRVAEICKLFNDAGIICIASFISPFADDRQKARDIIGPDSFIETFIDTSIETCKQRDTKGLYQLAESGMLPDFTGISSPFDLPLNPDIHIKTDLKSVDECVNEIIITLARVKKIREINLKTLPTSADKH</sequence>
<evidence type="ECO:0000256" key="7">
    <source>
        <dbReference type="ARBA" id="ARBA00022741"/>
    </source>
</evidence>